<evidence type="ECO:0000313" key="6">
    <source>
        <dbReference type="Proteomes" id="UP001642464"/>
    </source>
</evidence>
<dbReference type="Pfam" id="PF13868">
    <property type="entry name" value="TPH"/>
    <property type="match status" value="1"/>
</dbReference>
<evidence type="ECO:0000256" key="1">
    <source>
        <dbReference type="ARBA" id="ARBA00023054"/>
    </source>
</evidence>
<sequence length="457" mass="54606">MPRVVSAEELEAIKGLVAPARKTDGDRRREEKQALSQARMKRWPDTIEAQRNKKEEAYKERMRRNEAERMRLDQEDDERRALERKAKIEHATKTIYRSTDKVKRLSSAELLSDCLYVREKQVHLNHKIKEAEKDWQAQFLVMEKERMERMAERERKEKDERHAMAKHVAEVQQEQLAEVRQRYVDQLKEQEAEGVKLIEAAKRAEEEEIEKQRQLQEFNRRSRMEVVKANEELQKLKALDAAKEAEEDAKIAKYAADKEALKQRQQKQFAKIENAKAHRRQVMIDQGTRRLQEINQANNSRLDNEVREAQRIEDDRVRRLAERRKEFERTIDESRQTQIEYKRRDAEEAAARDEDAARRWREHNAQAEVFEKMEEEAEFRAAREYQQILLNQAQEKREREIEEKREQIFEARALETLADKDLEEFKRTAHERIEAVKAAGKNPYPLLKCLNDVSRGR</sequence>
<proteinExistence type="predicted"/>
<gene>
    <name evidence="5" type="ORF">SCF082_LOCUS1230</name>
</gene>
<dbReference type="PANTHER" id="PTHR28663">
    <property type="entry name" value="COILED-COIL DOMAIN-CONTAINING PROTEIN 173"/>
    <property type="match status" value="1"/>
</dbReference>
<organism evidence="5 6">
    <name type="scientific">Durusdinium trenchii</name>
    <dbReference type="NCBI Taxonomy" id="1381693"/>
    <lineage>
        <taxon>Eukaryota</taxon>
        <taxon>Sar</taxon>
        <taxon>Alveolata</taxon>
        <taxon>Dinophyceae</taxon>
        <taxon>Suessiales</taxon>
        <taxon>Symbiodiniaceae</taxon>
        <taxon>Durusdinium</taxon>
    </lineage>
</organism>
<feature type="coiled-coil region" evidence="2">
    <location>
        <begin position="137"/>
        <end position="275"/>
    </location>
</feature>
<evidence type="ECO:0000313" key="5">
    <source>
        <dbReference type="EMBL" id="CAK8988056.1"/>
    </source>
</evidence>
<evidence type="ECO:0000256" key="2">
    <source>
        <dbReference type="SAM" id="Coils"/>
    </source>
</evidence>
<feature type="compositionally biased region" description="Basic and acidic residues" evidence="3">
    <location>
        <begin position="42"/>
        <end position="78"/>
    </location>
</feature>
<keyword evidence="6" id="KW-1185">Reference proteome</keyword>
<feature type="compositionally biased region" description="Basic and acidic residues" evidence="3">
    <location>
        <begin position="21"/>
        <end position="33"/>
    </location>
</feature>
<keyword evidence="1 2" id="KW-0175">Coiled coil</keyword>
<reference evidence="5 6" key="1">
    <citation type="submission" date="2024-02" db="EMBL/GenBank/DDBJ databases">
        <authorList>
            <person name="Chen Y."/>
            <person name="Shah S."/>
            <person name="Dougan E. K."/>
            <person name="Thang M."/>
            <person name="Chan C."/>
        </authorList>
    </citation>
    <scope>NUCLEOTIDE SEQUENCE [LARGE SCALE GENOMIC DNA]</scope>
</reference>
<dbReference type="InterPro" id="IPR039986">
    <property type="entry name" value="CFAP210"/>
</dbReference>
<feature type="region of interest" description="Disordered" evidence="3">
    <location>
        <begin position="19"/>
        <end position="78"/>
    </location>
</feature>
<protein>
    <submittedName>
        <fullName evidence="5">TPH domain-containing protein</fullName>
    </submittedName>
</protein>
<name>A0ABP0HEZ1_9DINO</name>
<dbReference type="InterPro" id="IPR043597">
    <property type="entry name" value="TPH_dom"/>
</dbReference>
<accession>A0ABP0HEZ1</accession>
<comment type="caution">
    <text evidence="5">The sequence shown here is derived from an EMBL/GenBank/DDBJ whole genome shotgun (WGS) entry which is preliminary data.</text>
</comment>
<dbReference type="Proteomes" id="UP001642464">
    <property type="component" value="Unassembled WGS sequence"/>
</dbReference>
<dbReference type="EMBL" id="CAXAMM010000579">
    <property type="protein sequence ID" value="CAK8988056.1"/>
    <property type="molecule type" value="Genomic_DNA"/>
</dbReference>
<dbReference type="PANTHER" id="PTHR28663:SF1">
    <property type="entry name" value="CILIA- AND FLAGELLA- ASSOCIATED PROTEIN 210"/>
    <property type="match status" value="1"/>
</dbReference>
<evidence type="ECO:0000259" key="4">
    <source>
        <dbReference type="Pfam" id="PF13868"/>
    </source>
</evidence>
<evidence type="ECO:0000256" key="3">
    <source>
        <dbReference type="SAM" id="MobiDB-lite"/>
    </source>
</evidence>
<feature type="domain" description="Trichohyalin-plectin-homology" evidence="4">
    <location>
        <begin position="96"/>
        <end position="435"/>
    </location>
</feature>